<dbReference type="PANTHER" id="PTHR35828">
    <property type="entry name" value="OS08G0203800 PROTEIN-RELATED"/>
    <property type="match status" value="1"/>
</dbReference>
<dbReference type="AlphaFoldDB" id="A0ABC8W1X0"/>
<proteinExistence type="predicted"/>
<name>A0ABC8W1X0_9POAL</name>
<reference evidence="3" key="1">
    <citation type="submission" date="2024-06" db="EMBL/GenBank/DDBJ databases">
        <authorList>
            <person name="Ryan C."/>
        </authorList>
    </citation>
    <scope>NUCLEOTIDE SEQUENCE [LARGE SCALE GENOMIC DNA]</scope>
</reference>
<dbReference type="SUPFAM" id="SSF81383">
    <property type="entry name" value="F-box domain"/>
    <property type="match status" value="1"/>
</dbReference>
<dbReference type="InterPro" id="IPR056016">
    <property type="entry name" value="DUF7595"/>
</dbReference>
<reference evidence="2 3" key="2">
    <citation type="submission" date="2024-10" db="EMBL/GenBank/DDBJ databases">
        <authorList>
            <person name="Ryan C."/>
        </authorList>
    </citation>
    <scope>NUCLEOTIDE SEQUENCE [LARGE SCALE GENOMIC DNA]</scope>
</reference>
<organism evidence="2 3">
    <name type="scientific">Urochloa decumbens</name>
    <dbReference type="NCBI Taxonomy" id="240449"/>
    <lineage>
        <taxon>Eukaryota</taxon>
        <taxon>Viridiplantae</taxon>
        <taxon>Streptophyta</taxon>
        <taxon>Embryophyta</taxon>
        <taxon>Tracheophyta</taxon>
        <taxon>Spermatophyta</taxon>
        <taxon>Magnoliopsida</taxon>
        <taxon>Liliopsida</taxon>
        <taxon>Poales</taxon>
        <taxon>Poaceae</taxon>
        <taxon>PACMAD clade</taxon>
        <taxon>Panicoideae</taxon>
        <taxon>Panicodae</taxon>
        <taxon>Paniceae</taxon>
        <taxon>Melinidinae</taxon>
        <taxon>Urochloa</taxon>
    </lineage>
</organism>
<dbReference type="Pfam" id="PF24523">
    <property type="entry name" value="DUF7595"/>
    <property type="match status" value="1"/>
</dbReference>
<sequence length="410" mass="45090">MRSSLPLDVMADIAARSDPVTLVRCAATCIDLRRRAADPAFHRHLRLRHADHFVPSLLRGHLVGKSDGLLAGDEDEEDGSNSDADKVWLVETTHTGANAATATVCRASERCHCAPGGGRLRLHRPVAWRDGLLLIRTARDLRVCNPATGRSQILPPEPNFQGQYVLLVGDGEGGGAVGRPFHVAKVDVVLSEGHSRYLKIQTFSSEHGGAWGSCTRIRAPQLRGSYLLHKGLGTPLVVGNSAYLLCLADAARYVLELNVRAARVTAVTTLLPETYPASARSARDQYLLATATARGSPIVLVADDDKISVWALSEHESRWEKQSQVVIHKDEIVRFSKGAVCAPYDTAPIRLEWFAERSGAVLIRIHGYGFFWLDLRSMAIVRHFSSYEYFVYCPYEMHLSSWAPTFGSSL</sequence>
<feature type="domain" description="DUF7595" evidence="1">
    <location>
        <begin position="118"/>
        <end position="385"/>
    </location>
</feature>
<dbReference type="InterPro" id="IPR036047">
    <property type="entry name" value="F-box-like_dom_sf"/>
</dbReference>
<gene>
    <name evidence="2" type="ORF">URODEC1_LOCUS9270</name>
</gene>
<dbReference type="Proteomes" id="UP001497457">
    <property type="component" value="Chromosome 11b"/>
</dbReference>
<evidence type="ECO:0000259" key="1">
    <source>
        <dbReference type="Pfam" id="PF24523"/>
    </source>
</evidence>
<keyword evidence="3" id="KW-1185">Reference proteome</keyword>
<dbReference type="EMBL" id="OZ075121">
    <property type="protein sequence ID" value="CAL4901357.1"/>
    <property type="molecule type" value="Genomic_DNA"/>
</dbReference>
<evidence type="ECO:0000313" key="3">
    <source>
        <dbReference type="Proteomes" id="UP001497457"/>
    </source>
</evidence>
<protein>
    <recommendedName>
        <fullName evidence="1">DUF7595 domain-containing protein</fullName>
    </recommendedName>
</protein>
<dbReference type="PANTHER" id="PTHR35828:SF23">
    <property type="entry name" value="F-BOX DOMAIN-CONTAINING PROTEIN"/>
    <property type="match status" value="1"/>
</dbReference>
<accession>A0ABC8W1X0</accession>
<evidence type="ECO:0000313" key="2">
    <source>
        <dbReference type="EMBL" id="CAL4901357.1"/>
    </source>
</evidence>